<keyword evidence="3" id="KW-0614">Plasmid</keyword>
<reference evidence="3 4" key="1">
    <citation type="journal article" date="2015" name="Genome Announc.">
        <title>Complete Genome Sequence of Methylobacterium aquaticum Strain 22A, Isolated from Racomitrium japonicum Moss.</title>
        <authorList>
            <person name="Tani A."/>
            <person name="Ogura Y."/>
            <person name="Hayashi T."/>
            <person name="Kimbara K."/>
        </authorList>
    </citation>
    <scope>NUCLEOTIDE SEQUENCE [LARGE SCALE GENOMIC DNA]</scope>
    <source>
        <strain evidence="3 4">MA-22A</strain>
        <plasmid evidence="4">Plasmid pMaq22A_3p DNA</plasmid>
    </source>
</reference>
<protein>
    <submittedName>
        <fullName evidence="3">Uncharacterized protein</fullName>
    </submittedName>
</protein>
<dbReference type="RefSeq" id="WP_060851319.1">
    <property type="nucleotide sequence ID" value="NZ_AP014707.1"/>
</dbReference>
<sequence>MSEPVDPTLPLVLFGLLVVGLVWLLLRPRQPRQAAMPKTPPPPKPLPPELRPKPSGTAPVADNDPLRPHLFELVAAAINENAEVKWWDLRDLNYEGRPLPNFRITIERIND</sequence>
<feature type="compositionally biased region" description="Pro residues" evidence="1">
    <location>
        <begin position="38"/>
        <end position="49"/>
    </location>
</feature>
<keyword evidence="2" id="KW-1133">Transmembrane helix</keyword>
<organism evidence="3 4">
    <name type="scientific">Methylobacterium aquaticum</name>
    <dbReference type="NCBI Taxonomy" id="270351"/>
    <lineage>
        <taxon>Bacteria</taxon>
        <taxon>Pseudomonadati</taxon>
        <taxon>Pseudomonadota</taxon>
        <taxon>Alphaproteobacteria</taxon>
        <taxon>Hyphomicrobiales</taxon>
        <taxon>Methylobacteriaceae</taxon>
        <taxon>Methylobacterium</taxon>
    </lineage>
</organism>
<geneLocation type="plasmid" evidence="4">
    <name>pMaq22A_3p DNA</name>
</geneLocation>
<evidence type="ECO:0000256" key="1">
    <source>
        <dbReference type="SAM" id="MobiDB-lite"/>
    </source>
</evidence>
<dbReference type="Proteomes" id="UP000061432">
    <property type="component" value="Plasmid pMaq22A_3p"/>
</dbReference>
<dbReference type="KEGG" id="maqu:Maq22A_3p50075"/>
<evidence type="ECO:0000313" key="3">
    <source>
        <dbReference type="EMBL" id="BAQ50270.1"/>
    </source>
</evidence>
<dbReference type="PATRIC" id="fig|270351.10.peg.7458"/>
<reference evidence="4" key="2">
    <citation type="submission" date="2015-01" db="EMBL/GenBank/DDBJ databases">
        <title>Complete genome sequence of Methylobacterium aquaticum strain 22A.</title>
        <authorList>
            <person name="Tani A."/>
            <person name="Ogura Y."/>
            <person name="Hayashi T."/>
        </authorList>
    </citation>
    <scope>NUCLEOTIDE SEQUENCE [LARGE SCALE GENOMIC DNA]</scope>
    <source>
        <strain evidence="4">MA-22A</strain>
        <plasmid evidence="4">Plasmid pMaq22A_3p DNA</plasmid>
    </source>
</reference>
<keyword evidence="2" id="KW-0472">Membrane</keyword>
<evidence type="ECO:0000256" key="2">
    <source>
        <dbReference type="SAM" id="Phobius"/>
    </source>
</evidence>
<accession>A0A0C6G2F8</accession>
<keyword evidence="2" id="KW-0812">Transmembrane</keyword>
<evidence type="ECO:0000313" key="4">
    <source>
        <dbReference type="Proteomes" id="UP000061432"/>
    </source>
</evidence>
<dbReference type="EMBL" id="AP014707">
    <property type="protein sequence ID" value="BAQ50270.1"/>
    <property type="molecule type" value="Genomic_DNA"/>
</dbReference>
<feature type="region of interest" description="Disordered" evidence="1">
    <location>
        <begin position="32"/>
        <end position="63"/>
    </location>
</feature>
<dbReference type="AlphaFoldDB" id="A0A0C6G2F8"/>
<dbReference type="OrthoDB" id="8009779at2"/>
<gene>
    <name evidence="3" type="ORF">Maq22A_3p50075</name>
</gene>
<feature type="transmembrane region" description="Helical" evidence="2">
    <location>
        <begin position="7"/>
        <end position="26"/>
    </location>
</feature>
<name>A0A0C6G2F8_9HYPH</name>
<proteinExistence type="predicted"/>